<comment type="caution">
    <text evidence="1">The sequence shown here is derived from an EMBL/GenBank/DDBJ whole genome shotgun (WGS) entry which is preliminary data.</text>
</comment>
<proteinExistence type="predicted"/>
<gene>
    <name evidence="1" type="ORF">CEV31_3512</name>
</gene>
<protein>
    <submittedName>
        <fullName evidence="1">Uncharacterized protein</fullName>
    </submittedName>
</protein>
<dbReference type="Proteomes" id="UP000215590">
    <property type="component" value="Unassembled WGS sequence"/>
</dbReference>
<evidence type="ECO:0000313" key="1">
    <source>
        <dbReference type="EMBL" id="OYR13047.1"/>
    </source>
</evidence>
<organism evidence="1 2">
    <name type="scientific">Brucella thiophenivorans</name>
    <dbReference type="NCBI Taxonomy" id="571255"/>
    <lineage>
        <taxon>Bacteria</taxon>
        <taxon>Pseudomonadati</taxon>
        <taxon>Pseudomonadota</taxon>
        <taxon>Alphaproteobacteria</taxon>
        <taxon>Hyphomicrobiales</taxon>
        <taxon>Brucellaceae</taxon>
        <taxon>Brucella/Ochrobactrum group</taxon>
        <taxon>Brucella</taxon>
    </lineage>
</organism>
<evidence type="ECO:0000313" key="2">
    <source>
        <dbReference type="Proteomes" id="UP000215590"/>
    </source>
</evidence>
<accession>A0A256FDU9</accession>
<dbReference type="AlphaFoldDB" id="A0A256FDU9"/>
<reference evidence="1 2" key="1">
    <citation type="submission" date="2017-07" db="EMBL/GenBank/DDBJ databases">
        <title>Phylogenetic study on the rhizospheric bacterium Ochrobactrum sp. A44.</title>
        <authorList>
            <person name="Krzyzanowska D.M."/>
            <person name="Ossowicki A."/>
            <person name="Rajewska M."/>
            <person name="Maciag T."/>
            <person name="Kaczynski Z."/>
            <person name="Czerwicka M."/>
            <person name="Jafra S."/>
        </authorList>
    </citation>
    <scope>NUCLEOTIDE SEQUENCE [LARGE SCALE GENOMIC DNA]</scope>
    <source>
        <strain evidence="1 2">DSM 7216</strain>
    </source>
</reference>
<name>A0A256FDU9_9HYPH</name>
<keyword evidence="2" id="KW-1185">Reference proteome</keyword>
<sequence>MPAFARVMTGLKSVFLSRSDGRLIGEASRACAYWSENSG</sequence>
<dbReference type="EMBL" id="NNRJ01000054">
    <property type="protein sequence ID" value="OYR13047.1"/>
    <property type="molecule type" value="Genomic_DNA"/>
</dbReference>